<dbReference type="InterPro" id="IPR011739">
    <property type="entry name" value="GTA_rcc01693"/>
</dbReference>
<reference evidence="1" key="1">
    <citation type="journal article" date="2022" name="Virus Evol.">
        <title>Formal recognition and classification of gene transfer agents as viriforms.</title>
        <authorList>
            <person name="Kogay R."/>
            <person name="Koppenhofer S."/>
            <person name="Beatty J.T."/>
            <person name="Kuhn J.H."/>
            <person name="Lang A.S."/>
            <person name="Zhaxybayeva O."/>
        </authorList>
    </citation>
    <scope>NUCLEOTIDE SEQUENCE</scope>
    <source>
        <strain evidence="1">Dshi_2168</strain>
    </source>
</reference>
<evidence type="ECO:0000313" key="1">
    <source>
        <dbReference type="EMBL" id="DBA12229.1"/>
    </source>
</evidence>
<dbReference type="NCBIfam" id="TIGR02216">
    <property type="entry name" value="phage_TIGR02216"/>
    <property type="match status" value="1"/>
</dbReference>
<protein>
    <submittedName>
        <fullName evidence="1">Phage tail assembly chaperone</fullName>
    </submittedName>
</protein>
<organism evidence="1">
    <name type="scientific">Dinogtaviriform tomaschi</name>
    <dbReference type="NCBI Taxonomy" id="3041226"/>
    <lineage>
        <taxon>Viruses</taxon>
        <taxon>Viruses incertae sedis</taxon>
        <taxon>Rhodogtaviriformidae</taxon>
        <taxon>Dinogtaviriform</taxon>
    </lineage>
</organism>
<name>A0AA48SF43_9VIRU</name>
<reference evidence="1" key="3">
    <citation type="submission" date="2023-03" db="EMBL/GenBank/DDBJ databases">
        <authorList>
            <person name="Zhaxybayeva O."/>
            <person name="Kogay R."/>
            <person name="Koppenhofer S."/>
            <person name="Beatty J.T."/>
            <person name="Kuhn J.H."/>
            <person name="Lang A.S."/>
        </authorList>
    </citation>
    <scope>NUCLEOTIDE SEQUENCE</scope>
    <source>
        <strain evidence="1">Dshi_2168</strain>
    </source>
</reference>
<dbReference type="EMBL" id="BK063298">
    <property type="protein sequence ID" value="DBA12229.1"/>
    <property type="molecule type" value="Genomic_DNA"/>
</dbReference>
<reference evidence="1" key="2">
    <citation type="journal article" date="2023" name="Arch. Virol.">
        <title>Changes to virus taxonomy and the ICTV Statutes ratified by the International Committee on Taxonomy of Viruses (2023).</title>
        <authorList>
            <person name="Zerbini F.M."/>
            <person name="Siddell S.G."/>
            <person name="Lefkowitz E.J."/>
            <person name="Mushegian A.R."/>
            <person name="Adriaenssens E.M."/>
            <person name="Alfenas-Zerbini P."/>
            <person name="Dempsey D.M."/>
            <person name="Dutilh B.E."/>
            <person name="Garcia M.L."/>
            <person name="Hendrickson R.C."/>
            <person name="Junglen S."/>
            <person name="Krupovic M."/>
            <person name="Kuhn J.H."/>
            <person name="Lambert A.J."/>
            <person name="Lobocka M."/>
            <person name="Oksanen H.M."/>
            <person name="Robertson D.L."/>
            <person name="Rubino L."/>
            <person name="Sabanadzovic S."/>
            <person name="Simmonds P."/>
            <person name="Smith D.B."/>
            <person name="Suzuki N."/>
            <person name="Van Doorslaer K."/>
            <person name="Vandamme A.M."/>
            <person name="Varsani A."/>
        </authorList>
    </citation>
    <scope>NUCLEOTIDE SEQUENCE</scope>
    <source>
        <strain evidence="1">Dshi_2168</strain>
    </source>
</reference>
<proteinExistence type="predicted"/>
<dbReference type="InterPro" id="IPR019056">
    <property type="entry name" value="Phage_TAC_6"/>
</dbReference>
<accession>A0AA48SF43</accession>
<sequence>MSQFDWPGLLRLGLGSLKLRPEEFWALTPVELLLLLGAEAGGDAPLGRARLEELVREFPDTTEVSENVGLR</sequence>
<dbReference type="Pfam" id="PF09550">
    <property type="entry name" value="Phage_TAC_6"/>
    <property type="match status" value="1"/>
</dbReference>